<dbReference type="EMBL" id="MW853966">
    <property type="protein sequence ID" value="UBA15803.1"/>
    <property type="molecule type" value="Genomic_DNA"/>
</dbReference>
<protein>
    <submittedName>
        <fullName evidence="1">Uncharacterized protein</fullName>
    </submittedName>
</protein>
<dbReference type="Gene3D" id="2.160.20.80">
    <property type="entry name" value="E3 ubiquitin-protein ligase SopA"/>
    <property type="match status" value="1"/>
</dbReference>
<dbReference type="Pfam" id="PF00805">
    <property type="entry name" value="Pentapeptide"/>
    <property type="match status" value="1"/>
</dbReference>
<keyword evidence="1" id="KW-0934">Plastid</keyword>
<dbReference type="InterPro" id="IPR001646">
    <property type="entry name" value="5peptide_repeat"/>
</dbReference>
<evidence type="ECO:0000313" key="1">
    <source>
        <dbReference type="EMBL" id="UBA15860.1"/>
    </source>
</evidence>
<dbReference type="SUPFAM" id="SSF141571">
    <property type="entry name" value="Pentapeptide repeat-like"/>
    <property type="match status" value="1"/>
</dbReference>
<organism evidence="1">
    <name type="scientific">Pseudo-nitzschia sp</name>
    <dbReference type="NCBI Taxonomy" id="1804765"/>
    <lineage>
        <taxon>Eukaryota</taxon>
        <taxon>Sar</taxon>
        <taxon>Stramenopiles</taxon>
        <taxon>Ochrophyta</taxon>
        <taxon>Bacillariophyta</taxon>
        <taxon>Bacillariophyceae</taxon>
        <taxon>Bacillariophycidae</taxon>
        <taxon>Bacillariales</taxon>
        <taxon>Bacillariaceae</taxon>
        <taxon>Pseudo-nitzschia</taxon>
    </lineage>
</organism>
<sequence>MTSSNSSSNSEEEVISDLVLTPATISAYTHKNSPFHVCNKTLENCLLIDHHMLYLQSCVVRNCIIAHSVIEQVFDCNMENTLIYNNKINTINACDFKYSSLTECNLRNSDIDNSSFLMCHFTKTQLGGIWLRSTRFKDCMGNWESSVNNFVMINSGVTVWHNNKWVTVKEDDVNGLVSLLNGISLESDNLD</sequence>
<proteinExistence type="predicted"/>
<reference evidence="1" key="1">
    <citation type="submission" date="2021-04" db="EMBL/GenBank/DDBJ databases">
        <authorList>
            <person name="He Z."/>
            <person name="Chen Y."/>
            <person name="Chen N."/>
        </authorList>
    </citation>
    <scope>NUCLEOTIDE SEQUENCE</scope>
    <source>
        <strain evidence="1">CNS00097</strain>
    </source>
</reference>
<geneLocation type="chloroplast" evidence="1"/>
<gene>
    <name evidence="1" type="primary">orf191</name>
</gene>
<dbReference type="AlphaFoldDB" id="A0A8T9D654"/>
<dbReference type="EMBL" id="MW853966">
    <property type="protein sequence ID" value="UBA15860.1"/>
    <property type="molecule type" value="Genomic_DNA"/>
</dbReference>
<accession>A0A8T9D654</accession>
<name>A0A8T9D654_9STRA</name>
<keyword evidence="1" id="KW-0150">Chloroplast</keyword>